<evidence type="ECO:0000313" key="2">
    <source>
        <dbReference type="EMBL" id="GFO67827.1"/>
    </source>
</evidence>
<evidence type="ECO:0000313" key="3">
    <source>
        <dbReference type="Proteomes" id="UP000587586"/>
    </source>
</evidence>
<feature type="transmembrane region" description="Helical" evidence="1">
    <location>
        <begin position="56"/>
        <end position="76"/>
    </location>
</feature>
<protein>
    <submittedName>
        <fullName evidence="2">Uncharacterized protein</fullName>
    </submittedName>
</protein>
<evidence type="ECO:0000256" key="1">
    <source>
        <dbReference type="SAM" id="Phobius"/>
    </source>
</evidence>
<accession>A0A6V8N7M7</accession>
<keyword evidence="3" id="KW-1185">Reference proteome</keyword>
<proteinExistence type="predicted"/>
<keyword evidence="1" id="KW-1133">Transmembrane helix</keyword>
<dbReference type="EMBL" id="BLXZ01000003">
    <property type="protein sequence ID" value="GFO67827.1"/>
    <property type="molecule type" value="Genomic_DNA"/>
</dbReference>
<feature type="transmembrane region" description="Helical" evidence="1">
    <location>
        <begin position="82"/>
        <end position="103"/>
    </location>
</feature>
<reference evidence="3" key="1">
    <citation type="submission" date="2020-06" db="EMBL/GenBank/DDBJ databases">
        <title>Draft genomic sequecing of Geomonas sp. Red745.</title>
        <authorList>
            <person name="Itoh H."/>
            <person name="Xu Z.X."/>
            <person name="Ushijima N."/>
            <person name="Masuda Y."/>
            <person name="Shiratori Y."/>
            <person name="Senoo K."/>
        </authorList>
    </citation>
    <scope>NUCLEOTIDE SEQUENCE [LARGE SCALE GENOMIC DNA]</scope>
    <source>
        <strain evidence="3">Red745</strain>
    </source>
</reference>
<dbReference type="AlphaFoldDB" id="A0A6V8N7M7"/>
<sequence>MMIFFLMIVKAAVWVVAFITGTRSGLKGMLLHALGIALFLTLVDKVSVASNLDLRAIALTLVLYALMSFTLLPLAWKVRRTPLTIALNLFGALGAFAGVNFTMDFLRGFLFK</sequence>
<organism evidence="2 3">
    <name type="scientific">Geomonas limicola</name>
    <dbReference type="NCBI Taxonomy" id="2740186"/>
    <lineage>
        <taxon>Bacteria</taxon>
        <taxon>Pseudomonadati</taxon>
        <taxon>Thermodesulfobacteriota</taxon>
        <taxon>Desulfuromonadia</taxon>
        <taxon>Geobacterales</taxon>
        <taxon>Geobacteraceae</taxon>
        <taxon>Geomonas</taxon>
    </lineage>
</organism>
<gene>
    <name evidence="2" type="ORF">GMLC_14060</name>
</gene>
<dbReference type="RefSeq" id="WP_183360372.1">
    <property type="nucleotide sequence ID" value="NZ_BLXZ01000003.1"/>
</dbReference>
<keyword evidence="1" id="KW-0472">Membrane</keyword>
<name>A0A6V8N7M7_9BACT</name>
<keyword evidence="1" id="KW-0812">Transmembrane</keyword>
<comment type="caution">
    <text evidence="2">The sequence shown here is derived from an EMBL/GenBank/DDBJ whole genome shotgun (WGS) entry which is preliminary data.</text>
</comment>
<dbReference type="Proteomes" id="UP000587586">
    <property type="component" value="Unassembled WGS sequence"/>
</dbReference>